<keyword evidence="1" id="KW-1133">Transmembrane helix</keyword>
<feature type="transmembrane region" description="Helical" evidence="1">
    <location>
        <begin position="39"/>
        <end position="60"/>
    </location>
</feature>
<evidence type="ECO:0000313" key="3">
    <source>
        <dbReference type="Proteomes" id="UP001164929"/>
    </source>
</evidence>
<protein>
    <submittedName>
        <fullName evidence="2">Uncharacterized protein</fullName>
    </submittedName>
</protein>
<evidence type="ECO:0000256" key="1">
    <source>
        <dbReference type="SAM" id="Phobius"/>
    </source>
</evidence>
<sequence length="71" mass="8179">MICSVLLGFKIDVWPDYSLLERVSGSSFSTFKANVILDLGLFLLLGFWVHLKVFCLLYYISKLEVKRVFVS</sequence>
<keyword evidence="1" id="KW-0812">Transmembrane</keyword>
<reference evidence="2" key="1">
    <citation type="journal article" date="2023" name="Mol. Ecol. Resour.">
        <title>Chromosome-level genome assembly of a triploid poplar Populus alba 'Berolinensis'.</title>
        <authorList>
            <person name="Chen S."/>
            <person name="Yu Y."/>
            <person name="Wang X."/>
            <person name="Wang S."/>
            <person name="Zhang T."/>
            <person name="Zhou Y."/>
            <person name="He R."/>
            <person name="Meng N."/>
            <person name="Wang Y."/>
            <person name="Liu W."/>
            <person name="Liu Z."/>
            <person name="Liu J."/>
            <person name="Guo Q."/>
            <person name="Huang H."/>
            <person name="Sederoff R.R."/>
            <person name="Wang G."/>
            <person name="Qu G."/>
            <person name="Chen S."/>
        </authorList>
    </citation>
    <scope>NUCLEOTIDE SEQUENCE</scope>
    <source>
        <strain evidence="2">SC-2020</strain>
    </source>
</reference>
<name>A0AAD6Q1A1_9ROSI</name>
<evidence type="ECO:0000313" key="2">
    <source>
        <dbReference type="EMBL" id="KAJ6975231.1"/>
    </source>
</evidence>
<accession>A0AAD6Q1A1</accession>
<organism evidence="2 3">
    <name type="scientific">Populus alba x Populus x berolinensis</name>
    <dbReference type="NCBI Taxonomy" id="444605"/>
    <lineage>
        <taxon>Eukaryota</taxon>
        <taxon>Viridiplantae</taxon>
        <taxon>Streptophyta</taxon>
        <taxon>Embryophyta</taxon>
        <taxon>Tracheophyta</taxon>
        <taxon>Spermatophyta</taxon>
        <taxon>Magnoliopsida</taxon>
        <taxon>eudicotyledons</taxon>
        <taxon>Gunneridae</taxon>
        <taxon>Pentapetalae</taxon>
        <taxon>rosids</taxon>
        <taxon>fabids</taxon>
        <taxon>Malpighiales</taxon>
        <taxon>Salicaceae</taxon>
        <taxon>Saliceae</taxon>
        <taxon>Populus</taxon>
    </lineage>
</organism>
<keyword evidence="3" id="KW-1185">Reference proteome</keyword>
<keyword evidence="1" id="KW-0472">Membrane</keyword>
<gene>
    <name evidence="2" type="ORF">NC653_031168</name>
</gene>
<dbReference type="AlphaFoldDB" id="A0AAD6Q1A1"/>
<comment type="caution">
    <text evidence="2">The sequence shown here is derived from an EMBL/GenBank/DDBJ whole genome shotgun (WGS) entry which is preliminary data.</text>
</comment>
<proteinExistence type="predicted"/>
<dbReference type="Proteomes" id="UP001164929">
    <property type="component" value="Chromosome 13"/>
</dbReference>
<dbReference type="EMBL" id="JAQIZT010000013">
    <property type="protein sequence ID" value="KAJ6975231.1"/>
    <property type="molecule type" value="Genomic_DNA"/>
</dbReference>